<name>A0A7C1T304_9HYPH</name>
<evidence type="ECO:0000256" key="1">
    <source>
        <dbReference type="ARBA" id="ARBA00022723"/>
    </source>
</evidence>
<accession>A0A7C1T304</accession>
<organism evidence="6">
    <name type="scientific">Agrobacterium albertimagni</name>
    <dbReference type="NCBI Taxonomy" id="147266"/>
    <lineage>
        <taxon>Bacteria</taxon>
        <taxon>Pseudomonadati</taxon>
        <taxon>Pseudomonadota</taxon>
        <taxon>Alphaproteobacteria</taxon>
        <taxon>Hyphomicrobiales</taxon>
        <taxon>Rhizobiaceae</taxon>
        <taxon>Rhizobium/Agrobacterium group</taxon>
        <taxon>Agrobacterium</taxon>
    </lineage>
</organism>
<feature type="domain" description="Zinc finger DksA/TraR C4-type" evidence="5">
    <location>
        <begin position="34"/>
        <end position="63"/>
    </location>
</feature>
<evidence type="ECO:0000259" key="5">
    <source>
        <dbReference type="Pfam" id="PF01258"/>
    </source>
</evidence>
<dbReference type="PROSITE" id="PS51128">
    <property type="entry name" value="ZF_DKSA_2"/>
    <property type="match status" value="1"/>
</dbReference>
<dbReference type="SUPFAM" id="SSF57716">
    <property type="entry name" value="Glucocorticoid receptor-like (DNA-binding domain)"/>
    <property type="match status" value="1"/>
</dbReference>
<dbReference type="PANTHER" id="PTHR38777:SF1">
    <property type="entry name" value="DNAK SUPPRESSOR PROTEIN"/>
    <property type="match status" value="1"/>
</dbReference>
<dbReference type="GO" id="GO:0008270">
    <property type="term" value="F:zinc ion binding"/>
    <property type="evidence" value="ECO:0007669"/>
    <property type="project" value="UniProtKB-KW"/>
</dbReference>
<keyword evidence="3" id="KW-0862">Zinc</keyword>
<proteinExistence type="predicted"/>
<dbReference type="InterPro" id="IPR000962">
    <property type="entry name" value="Znf_DskA_TraR"/>
</dbReference>
<gene>
    <name evidence="6" type="ORF">ENP70_11235</name>
</gene>
<dbReference type="AlphaFoldDB" id="A0A7C1T304"/>
<sequence>MYSDFDREIGEERVEQERQAKLNAARQALKQMGTEECVDCGCTISIARRRVYPSATRCLECQEMTEKEAYLR</sequence>
<protein>
    <submittedName>
        <fullName evidence="6">TraR/DksA family transcriptional regulator</fullName>
    </submittedName>
</protein>
<evidence type="ECO:0000313" key="6">
    <source>
        <dbReference type="EMBL" id="HEB44241.1"/>
    </source>
</evidence>
<evidence type="ECO:0000256" key="3">
    <source>
        <dbReference type="ARBA" id="ARBA00022833"/>
    </source>
</evidence>
<feature type="zinc finger region" description="dksA C4-type" evidence="4">
    <location>
        <begin position="37"/>
        <end position="61"/>
    </location>
</feature>
<dbReference type="Pfam" id="PF01258">
    <property type="entry name" value="zf-dskA_traR"/>
    <property type="match status" value="1"/>
</dbReference>
<dbReference type="EMBL" id="DSKI01000577">
    <property type="protein sequence ID" value="HEB44241.1"/>
    <property type="molecule type" value="Genomic_DNA"/>
</dbReference>
<keyword evidence="2" id="KW-0863">Zinc-finger</keyword>
<evidence type="ECO:0000256" key="2">
    <source>
        <dbReference type="ARBA" id="ARBA00022771"/>
    </source>
</evidence>
<evidence type="ECO:0000256" key="4">
    <source>
        <dbReference type="PROSITE-ProRule" id="PRU00510"/>
    </source>
</evidence>
<dbReference type="Gene3D" id="1.20.120.910">
    <property type="entry name" value="DksA, coiled-coil domain"/>
    <property type="match status" value="1"/>
</dbReference>
<reference evidence="6" key="1">
    <citation type="journal article" date="2020" name="mSystems">
        <title>Genome- and Community-Level Interaction Insights into Carbon Utilization and Element Cycling Functions of Hydrothermarchaeota in Hydrothermal Sediment.</title>
        <authorList>
            <person name="Zhou Z."/>
            <person name="Liu Y."/>
            <person name="Xu W."/>
            <person name="Pan J."/>
            <person name="Luo Z.H."/>
            <person name="Li M."/>
        </authorList>
    </citation>
    <scope>NUCLEOTIDE SEQUENCE [LARGE SCALE GENOMIC DNA]</scope>
    <source>
        <strain evidence="6">SpSt-243</strain>
    </source>
</reference>
<comment type="caution">
    <text evidence="6">The sequence shown here is derived from an EMBL/GenBank/DDBJ whole genome shotgun (WGS) entry which is preliminary data.</text>
</comment>
<keyword evidence="1" id="KW-0479">Metal-binding</keyword>
<dbReference type="PANTHER" id="PTHR38777">
    <property type="entry name" value="FELS-2 PROPHAGE PROTEIN"/>
    <property type="match status" value="1"/>
</dbReference>
<dbReference type="GO" id="GO:1900378">
    <property type="term" value="P:positive regulation of secondary metabolite biosynthetic process"/>
    <property type="evidence" value="ECO:0007669"/>
    <property type="project" value="TreeGrafter"/>
</dbReference>